<keyword evidence="4" id="KW-1185">Reference proteome</keyword>
<feature type="region of interest" description="Disordered" evidence="2">
    <location>
        <begin position="519"/>
        <end position="569"/>
    </location>
</feature>
<feature type="compositionally biased region" description="Gly residues" evidence="2">
    <location>
        <begin position="1317"/>
        <end position="1334"/>
    </location>
</feature>
<feature type="compositionally biased region" description="Low complexity" evidence="2">
    <location>
        <begin position="786"/>
        <end position="808"/>
    </location>
</feature>
<feature type="compositionally biased region" description="Acidic residues" evidence="2">
    <location>
        <begin position="1152"/>
        <end position="1173"/>
    </location>
</feature>
<feature type="compositionally biased region" description="Low complexity" evidence="2">
    <location>
        <begin position="856"/>
        <end position="882"/>
    </location>
</feature>
<evidence type="ECO:0000313" key="3">
    <source>
        <dbReference type="EMBL" id="KAF5333959.1"/>
    </source>
</evidence>
<feature type="compositionally biased region" description="Low complexity" evidence="2">
    <location>
        <begin position="609"/>
        <end position="628"/>
    </location>
</feature>
<feature type="coiled-coil region" evidence="1">
    <location>
        <begin position="433"/>
        <end position="489"/>
    </location>
</feature>
<evidence type="ECO:0000313" key="4">
    <source>
        <dbReference type="Proteomes" id="UP000559256"/>
    </source>
</evidence>
<dbReference type="Proteomes" id="UP000559256">
    <property type="component" value="Unassembled WGS sequence"/>
</dbReference>
<feature type="compositionally biased region" description="Low complexity" evidence="2">
    <location>
        <begin position="48"/>
        <end position="65"/>
    </location>
</feature>
<feature type="compositionally biased region" description="Low complexity" evidence="2">
    <location>
        <begin position="94"/>
        <end position="108"/>
    </location>
</feature>
<feature type="compositionally biased region" description="Low complexity" evidence="2">
    <location>
        <begin position="664"/>
        <end position="685"/>
    </location>
</feature>
<feature type="compositionally biased region" description="Basic residues" evidence="2">
    <location>
        <begin position="1231"/>
        <end position="1243"/>
    </location>
</feature>
<feature type="compositionally biased region" description="Low complexity" evidence="2">
    <location>
        <begin position="176"/>
        <end position="197"/>
    </location>
</feature>
<dbReference type="EMBL" id="JAACJM010000277">
    <property type="protein sequence ID" value="KAF5333959.1"/>
    <property type="molecule type" value="Genomic_DNA"/>
</dbReference>
<feature type="region of interest" description="Disordered" evidence="2">
    <location>
        <begin position="41"/>
        <end position="72"/>
    </location>
</feature>
<feature type="compositionally biased region" description="Basic and acidic residues" evidence="2">
    <location>
        <begin position="1205"/>
        <end position="1230"/>
    </location>
</feature>
<feature type="compositionally biased region" description="Pro residues" evidence="2">
    <location>
        <begin position="1432"/>
        <end position="1442"/>
    </location>
</feature>
<gene>
    <name evidence="3" type="ORF">D9758_017589</name>
</gene>
<feature type="compositionally biased region" description="Polar residues" evidence="2">
    <location>
        <begin position="1480"/>
        <end position="1489"/>
    </location>
</feature>
<feature type="compositionally biased region" description="Polar residues" evidence="2">
    <location>
        <begin position="559"/>
        <end position="569"/>
    </location>
</feature>
<feature type="region of interest" description="Disordered" evidence="2">
    <location>
        <begin position="851"/>
        <end position="882"/>
    </location>
</feature>
<feature type="region of interest" description="Disordered" evidence="2">
    <location>
        <begin position="1730"/>
        <end position="1755"/>
    </location>
</feature>
<feature type="compositionally biased region" description="Polar residues" evidence="2">
    <location>
        <begin position="1045"/>
        <end position="1055"/>
    </location>
</feature>
<feature type="region of interest" description="Disordered" evidence="2">
    <location>
        <begin position="1205"/>
        <end position="1526"/>
    </location>
</feature>
<feature type="region of interest" description="Disordered" evidence="2">
    <location>
        <begin position="169"/>
        <end position="203"/>
    </location>
</feature>
<dbReference type="PANTHER" id="PTHR48125">
    <property type="entry name" value="LP07818P1"/>
    <property type="match status" value="1"/>
</dbReference>
<dbReference type="OrthoDB" id="3266602at2759"/>
<evidence type="ECO:0000256" key="1">
    <source>
        <dbReference type="SAM" id="Coils"/>
    </source>
</evidence>
<feature type="compositionally biased region" description="Acidic residues" evidence="2">
    <location>
        <begin position="1248"/>
        <end position="1267"/>
    </location>
</feature>
<feature type="region of interest" description="Disordered" evidence="2">
    <location>
        <begin position="1126"/>
        <end position="1183"/>
    </location>
</feature>
<feature type="region of interest" description="Disordered" evidence="2">
    <location>
        <begin position="92"/>
        <end position="120"/>
    </location>
</feature>
<feature type="compositionally biased region" description="Acidic residues" evidence="2">
    <location>
        <begin position="1453"/>
        <end position="1472"/>
    </location>
</feature>
<organism evidence="3 4">
    <name type="scientific">Tetrapyrgos nigripes</name>
    <dbReference type="NCBI Taxonomy" id="182062"/>
    <lineage>
        <taxon>Eukaryota</taxon>
        <taxon>Fungi</taxon>
        <taxon>Dikarya</taxon>
        <taxon>Basidiomycota</taxon>
        <taxon>Agaricomycotina</taxon>
        <taxon>Agaricomycetes</taxon>
        <taxon>Agaricomycetidae</taxon>
        <taxon>Agaricales</taxon>
        <taxon>Marasmiineae</taxon>
        <taxon>Marasmiaceae</taxon>
        <taxon>Tetrapyrgos</taxon>
    </lineage>
</organism>
<protein>
    <submittedName>
        <fullName evidence="3">Uncharacterized protein</fullName>
    </submittedName>
</protein>
<feature type="region of interest" description="Disordered" evidence="2">
    <location>
        <begin position="1"/>
        <end position="24"/>
    </location>
</feature>
<feature type="compositionally biased region" description="Polar residues" evidence="2">
    <location>
        <begin position="273"/>
        <end position="282"/>
    </location>
</feature>
<feature type="compositionally biased region" description="Low complexity" evidence="2">
    <location>
        <begin position="1602"/>
        <end position="1616"/>
    </location>
</feature>
<feature type="compositionally biased region" description="Basic and acidic residues" evidence="2">
    <location>
        <begin position="1336"/>
        <end position="1348"/>
    </location>
</feature>
<keyword evidence="1" id="KW-0175">Coiled coil</keyword>
<feature type="region of interest" description="Disordered" evidence="2">
    <location>
        <begin position="783"/>
        <end position="837"/>
    </location>
</feature>
<proteinExistence type="predicted"/>
<sequence>MDATCASVSTSTEASGASKADELDGMKPAIQAGIGFEAVAGAENDADGVPVPGTTTTTPSPTATANAKPDNKRLKKRKMILDPKRIAQLAELDTSSSASPTSSTSTTPHPHPIPNPLPQSRISTPIVIVLCSSPSCNAVLTPSKDGFEGCYLRKCWRCRGFESPLNYVSGSESDWSRMPSRAGSGSSGGNRSTSTSTPALGPVAGPALVSGLVPIPIPMGTRTNPSYSSIAHALGPLPPPSMSISASHRHSPYPYPYPQTRPRSRSTSAPKLISTSTPQRTPNAPRAHTPLSNANTNANAHILLTKLNIRGNPYPVASCVVPPVPVLVPAPVPVSVPAAGGSSGSSQDVPPWSQLHQAIVHRAPAPAPGPGAPHHSQPRLGPRPRPPSTSQMQGELDIPFFDQAFSLSDISEREYPSLPYPNTTRTDICISQAVQQRERLDRLERERRLEHQRQQEKWRVNTNTRKGDVEEVIWKRREAERDAREEEREGRRRYGYLHRPGHGMGMGTVVNEGWIPHPADARRSLSQGGNGSWQQQAQVHIPSTTTATTSATPTPIPSKSQSHAQGPAQSNAIATLIPNANANAKPSGAATTATSTALIPIPAPPSGTIPPLTSTATTPTATSSSLSSFSFSDQIDTNANANANVPLPSNPNLDAVHNTNAERTGSTSTSTSLPDSDSLTHTGTHTHAHTPPNPNTPTPIHTNTDTTSSTNTNTNNADVCSNFPTHDVMSNTTTTTTSNTVTGPDTNDIDIDIVTSLPHPNAHAHTNINDVVNCSSPTVNTNTQFSVSAPAPSISADADSDSDSPAKPVGSGAAKKEEEEEEERKAHPKANADINIDMDVDVDASVHVEGEVKTPTPGLSRSASPSSSVSVSTPSTTSLPHTPAAIVKCGLGDGMDLVKAVRDAVQTAIHSTIIDHPEIDWKEFEVYPELLYPPADGSDISPRSSSLPFRPPHKTTEIVDLTLYNDDVDVDVGSGSNSDSDANTSTNTDATSTKLTPASTHVQRVVGWNQAQAQPSTSSPPHSVPNIARYTSALPAAPVLVPSHTRPTQPANQANIPCEGSTVPIPTQLTTSTRIVTPNSTIPPPGIGIGIRICSTPSCNGLIKGESTSSVKRCLECIRQRWAGRGAVVKGDKSKSKSFGLSSSTTMPTGDSDTDTDAQESNSDESEDEDEDGERGRKTTGSTTFKIRIPSILWRARGVEQEVRRAHQLHQLEKETRGRRGEMNEKEKKRNKEKQKKKKKKRVKWADGYEDSSDDRIDDESGSDDSLSDIGSGSEDESVSGDEEEEEEGKIRGWDSDLTELSGGEREEGMGMECPGVGAGRGEDLGGLGVGLGLETGKEKEKKGKEDEMSVENSAALNSVKAGEVDVDMDVDVEDHEAGVARDLKDREEEEDHPERTDMAMDVDDYDCPEGEGDAKGTATPSGLRIRIPMPLTLPLPTPMPPQRKDSSAAGDADVEMEVDDADAYDNGDNGEDAGKASPVSESTFENALTTTHTTATATAPIPEPTTSFSTPTSREDVPPPGYSSNRCTIRKCQQFLPLDYTWKLCQGCRKHHREYQRKRFGIKGREEYDAEGRENEVPVQGVESQKSIDVDMSMDANHTTSSGSGSSRGNGLVLGWNPSKKMQKATPNQATSSSASSSRTSTPPITTSSSSPEEDTIFSPSAYDALPPNYVLRDPSPKNLIVPGARICNIRACRHILPSFDEWRWKMCYLCKVKVNKTRKIREVKGLLNPQRGEKGKGKTNEQEIPDDEGGGVGVDDGILEPNAKENVELEAYIQALTTRYEEEAETFDPPRVEKRVWTGRCANQDCGVRLDEETLQEIQNKLKEWRRRGGNKAEIDAFVGSNECEQCTWRRATPEEKKKRPAIHERVIAGKGVDAVPEPREMGKIRLTLLKSAGKGTHRPRKPLPPEKPRSQPPYPEYQCLSRLLHNFQHLLTQFFEARSAYMSTHPAAIGQTQAKFRFDGEYSVVALDLGVLSRKEKVAKSVSMIVREIERVGRLSFFPNSRTSSIIYQGIATRFACRHRVVTYIPAPPSTTTKHPGLISVAQDMIGELEIVTVPIDNHRLFPGERTVVRFRLLG</sequence>
<accession>A0A8H5FEL6</accession>
<dbReference type="PANTHER" id="PTHR48125:SF10">
    <property type="entry name" value="OS12G0136300 PROTEIN"/>
    <property type="match status" value="1"/>
</dbReference>
<feature type="region of interest" description="Disordered" evidence="2">
    <location>
        <begin position="972"/>
        <end position="999"/>
    </location>
</feature>
<feature type="region of interest" description="Disordered" evidence="2">
    <location>
        <begin position="241"/>
        <end position="294"/>
    </location>
</feature>
<feature type="compositionally biased region" description="Acidic residues" evidence="2">
    <location>
        <begin position="1401"/>
        <end position="1412"/>
    </location>
</feature>
<feature type="compositionally biased region" description="Acidic residues" evidence="2">
    <location>
        <begin position="1365"/>
        <end position="1375"/>
    </location>
</feature>
<feature type="region of interest" description="Disordered" evidence="2">
    <location>
        <begin position="640"/>
        <end position="725"/>
    </location>
</feature>
<feature type="compositionally biased region" description="Low complexity" evidence="2">
    <location>
        <begin position="1490"/>
        <end position="1513"/>
    </location>
</feature>
<feature type="compositionally biased region" description="Low complexity" evidence="2">
    <location>
        <begin position="541"/>
        <end position="553"/>
    </location>
</feature>
<reference evidence="3 4" key="1">
    <citation type="journal article" date="2020" name="ISME J.">
        <title>Uncovering the hidden diversity of litter-decomposition mechanisms in mushroom-forming fungi.</title>
        <authorList>
            <person name="Floudas D."/>
            <person name="Bentzer J."/>
            <person name="Ahren D."/>
            <person name="Johansson T."/>
            <person name="Persson P."/>
            <person name="Tunlid A."/>
        </authorList>
    </citation>
    <scope>NUCLEOTIDE SEQUENCE [LARGE SCALE GENOMIC DNA]</scope>
    <source>
        <strain evidence="3 4">CBS 291.85</strain>
    </source>
</reference>
<feature type="compositionally biased region" description="Low complexity" evidence="2">
    <location>
        <begin position="1632"/>
        <end position="1652"/>
    </location>
</feature>
<feature type="region of interest" description="Disordered" evidence="2">
    <location>
        <begin position="1893"/>
        <end position="1915"/>
    </location>
</feature>
<evidence type="ECO:0000256" key="2">
    <source>
        <dbReference type="SAM" id="MobiDB-lite"/>
    </source>
</evidence>
<feature type="region of interest" description="Disordered" evidence="2">
    <location>
        <begin position="598"/>
        <end position="628"/>
    </location>
</feature>
<feature type="region of interest" description="Disordered" evidence="2">
    <location>
        <begin position="363"/>
        <end position="393"/>
    </location>
</feature>
<feature type="compositionally biased region" description="Basic and acidic residues" evidence="2">
    <location>
        <begin position="1733"/>
        <end position="1743"/>
    </location>
</feature>
<feature type="compositionally biased region" description="Polar residues" evidence="2">
    <location>
        <begin position="524"/>
        <end position="538"/>
    </location>
</feature>
<name>A0A8H5FEL6_9AGAR</name>
<comment type="caution">
    <text evidence="3">The sequence shown here is derived from an EMBL/GenBank/DDBJ whole genome shotgun (WGS) entry which is preliminary data.</text>
</comment>
<feature type="compositionally biased region" description="Polar residues" evidence="2">
    <location>
        <begin position="1"/>
        <end position="15"/>
    </location>
</feature>
<feature type="region of interest" description="Disordered" evidence="2">
    <location>
        <begin position="1595"/>
        <end position="1662"/>
    </location>
</feature>
<feature type="compositionally biased region" description="Acidic residues" evidence="2">
    <location>
        <begin position="1274"/>
        <end position="1288"/>
    </location>
</feature>
<feature type="compositionally biased region" description="Low complexity" evidence="2">
    <location>
        <begin position="698"/>
        <end position="716"/>
    </location>
</feature>
<feature type="compositionally biased region" description="Basic and acidic residues" evidence="2">
    <location>
        <begin position="1376"/>
        <end position="1399"/>
    </location>
</feature>
<feature type="region of interest" description="Disordered" evidence="2">
    <location>
        <begin position="1044"/>
        <end position="1064"/>
    </location>
</feature>
<feature type="compositionally biased region" description="Low complexity" evidence="2">
    <location>
        <begin position="972"/>
        <end position="993"/>
    </location>
</feature>